<dbReference type="AlphaFoldDB" id="E6TSN6"/>
<name>E6TSN6_EVAC2</name>
<evidence type="ECO:0000313" key="1">
    <source>
        <dbReference type="EMBL" id="ADU29544.1"/>
    </source>
</evidence>
<accession>E6TSN6</accession>
<reference evidence="1" key="1">
    <citation type="submission" date="2010-12" db="EMBL/GenBank/DDBJ databases">
        <title>Complete sequence of Bacillus cellulosilyticus DSM 2522.</title>
        <authorList>
            <consortium name="US DOE Joint Genome Institute"/>
            <person name="Lucas S."/>
            <person name="Copeland A."/>
            <person name="Lapidus A."/>
            <person name="Cheng J.-F."/>
            <person name="Bruce D."/>
            <person name="Goodwin L."/>
            <person name="Pitluck S."/>
            <person name="Chertkov O."/>
            <person name="Detter J.C."/>
            <person name="Han C."/>
            <person name="Tapia R."/>
            <person name="Land M."/>
            <person name="Hauser L."/>
            <person name="Jeffries C."/>
            <person name="Kyrpides N."/>
            <person name="Ivanova N."/>
            <person name="Mikhailova N."/>
            <person name="Brumm P."/>
            <person name="Mead D."/>
            <person name="Woyke T."/>
        </authorList>
    </citation>
    <scope>NUCLEOTIDE SEQUENCE [LARGE SCALE GENOMIC DNA]</scope>
    <source>
        <strain evidence="1">DSM 2522</strain>
    </source>
</reference>
<dbReference type="EMBL" id="CP002394">
    <property type="protein sequence ID" value="ADU29544.1"/>
    <property type="molecule type" value="Genomic_DNA"/>
</dbReference>
<dbReference type="KEGG" id="bco:Bcell_1279"/>
<organism evidence="1 2">
    <name type="scientific">Evansella cellulosilytica (strain ATCC 21833 / DSM 2522 / FERM P-1141 / JCM 9156 / N-4)</name>
    <name type="common">Bacillus cellulosilyticus</name>
    <dbReference type="NCBI Taxonomy" id="649639"/>
    <lineage>
        <taxon>Bacteria</taxon>
        <taxon>Bacillati</taxon>
        <taxon>Bacillota</taxon>
        <taxon>Bacilli</taxon>
        <taxon>Bacillales</taxon>
        <taxon>Bacillaceae</taxon>
        <taxon>Evansella</taxon>
    </lineage>
</organism>
<dbReference type="RefSeq" id="WP_013487884.1">
    <property type="nucleotide sequence ID" value="NC_014829.1"/>
</dbReference>
<gene>
    <name evidence="1" type="ordered locus">Bcell_1279</name>
</gene>
<evidence type="ECO:0000313" key="2">
    <source>
        <dbReference type="Proteomes" id="UP000001401"/>
    </source>
</evidence>
<proteinExistence type="predicted"/>
<keyword evidence="2" id="KW-1185">Reference proteome</keyword>
<protein>
    <submittedName>
        <fullName evidence="1">Uncharacterized protein</fullName>
    </submittedName>
</protein>
<dbReference type="HOGENOM" id="CLU_2713872_0_0_9"/>
<sequence length="72" mass="7767">MLMGTVLVSQIQTQIDTLAAVLIRLYLAYTVVNETVFIGLVHKLIGNGDGSGKPEPSPLAIRLISNPLNCFK</sequence>
<dbReference type="Proteomes" id="UP000001401">
    <property type="component" value="Chromosome"/>
</dbReference>